<evidence type="ECO:0000313" key="4">
    <source>
        <dbReference type="EMBL" id="CAF3855381.1"/>
    </source>
</evidence>
<protein>
    <submittedName>
        <fullName evidence="3">Uncharacterized protein</fullName>
    </submittedName>
</protein>
<dbReference type="EMBL" id="CAJOBJ010001754">
    <property type="protein sequence ID" value="CAF3894859.1"/>
    <property type="molecule type" value="Genomic_DNA"/>
</dbReference>
<sequence length="291" mass="31770">MGAGGGKNKNTTPIPIKPKRESPIPALSEHNDDNESENENENENENDSEDENASPLEDSDNDQSDAESLLDEEPANRNEVPSAQAHTKTRGGSSNTISTTRSKKAVVPNGGNANSNDNENDPDQGSLYRNAIQGATSASGQNNASRTNQINALKTPTNDTNEWHPTTIAGHGSNIVYCDHCPHCEANKHKAEAERGPMPEWISKNPPSATMVISMDDYEEGAIKDKSSRYRLPGPYGYGTTPATDGIDQKRTEYAKLPMITQPGSSISTTHTPYPNYKELKRRDQYLRNMS</sequence>
<dbReference type="Proteomes" id="UP000681720">
    <property type="component" value="Unassembled WGS sequence"/>
</dbReference>
<feature type="compositionally biased region" description="Basic and acidic residues" evidence="1">
    <location>
        <begin position="278"/>
        <end position="291"/>
    </location>
</feature>
<accession>A0A816MVQ4</accession>
<feature type="region of interest" description="Disordered" evidence="1">
    <location>
        <begin position="1"/>
        <end position="127"/>
    </location>
</feature>
<feature type="compositionally biased region" description="Acidic residues" evidence="1">
    <location>
        <begin position="32"/>
        <end position="73"/>
    </location>
</feature>
<evidence type="ECO:0000313" key="6">
    <source>
        <dbReference type="Proteomes" id="UP000663824"/>
    </source>
</evidence>
<proteinExistence type="predicted"/>
<evidence type="ECO:0000313" key="5">
    <source>
        <dbReference type="EMBL" id="CAF3894859.1"/>
    </source>
</evidence>
<dbReference type="EMBL" id="CAJOBI010000963">
    <property type="protein sequence ID" value="CAF3855381.1"/>
    <property type="molecule type" value="Genomic_DNA"/>
</dbReference>
<dbReference type="EMBL" id="CAJNRE010003415">
    <property type="protein sequence ID" value="CAF2018483.1"/>
    <property type="molecule type" value="Genomic_DNA"/>
</dbReference>
<dbReference type="Proteomes" id="UP000663834">
    <property type="component" value="Unassembled WGS sequence"/>
</dbReference>
<dbReference type="OrthoDB" id="10068619at2759"/>
<feature type="compositionally biased region" description="Low complexity" evidence="1">
    <location>
        <begin position="108"/>
        <end position="117"/>
    </location>
</feature>
<dbReference type="EMBL" id="CAJNOW010017845">
    <property type="protein sequence ID" value="CAF1660732.1"/>
    <property type="molecule type" value="Genomic_DNA"/>
</dbReference>
<evidence type="ECO:0000313" key="3">
    <source>
        <dbReference type="EMBL" id="CAF2018483.1"/>
    </source>
</evidence>
<dbReference type="AlphaFoldDB" id="A0A816MVQ4"/>
<reference evidence="3" key="1">
    <citation type="submission" date="2021-02" db="EMBL/GenBank/DDBJ databases">
        <authorList>
            <person name="Nowell W R."/>
        </authorList>
    </citation>
    <scope>NUCLEOTIDE SEQUENCE</scope>
</reference>
<feature type="compositionally biased region" description="Polar residues" evidence="1">
    <location>
        <begin position="79"/>
        <end position="100"/>
    </location>
</feature>
<feature type="region of interest" description="Disordered" evidence="1">
    <location>
        <begin position="259"/>
        <end position="291"/>
    </location>
</feature>
<comment type="caution">
    <text evidence="3">The sequence shown here is derived from an EMBL/GenBank/DDBJ whole genome shotgun (WGS) entry which is preliminary data.</text>
</comment>
<name>A0A816MVQ4_9BILA</name>
<feature type="compositionally biased region" description="Polar residues" evidence="1">
    <location>
        <begin position="262"/>
        <end position="273"/>
    </location>
</feature>
<gene>
    <name evidence="5" type="ORF">GIL414_LOCUS6241</name>
    <name evidence="2" type="ORF">KQP761_LOCUS31975</name>
    <name evidence="3" type="ORF">MBJ925_LOCUS9126</name>
    <name evidence="4" type="ORF">SMN809_LOCUS4254</name>
</gene>
<evidence type="ECO:0000313" key="2">
    <source>
        <dbReference type="EMBL" id="CAF1660732.1"/>
    </source>
</evidence>
<organism evidence="3 6">
    <name type="scientific">Rotaria magnacalcarata</name>
    <dbReference type="NCBI Taxonomy" id="392030"/>
    <lineage>
        <taxon>Eukaryota</taxon>
        <taxon>Metazoa</taxon>
        <taxon>Spiralia</taxon>
        <taxon>Gnathifera</taxon>
        <taxon>Rotifera</taxon>
        <taxon>Eurotatoria</taxon>
        <taxon>Bdelloidea</taxon>
        <taxon>Philodinida</taxon>
        <taxon>Philodinidae</taxon>
        <taxon>Rotaria</taxon>
    </lineage>
</organism>
<evidence type="ECO:0000256" key="1">
    <source>
        <dbReference type="SAM" id="MobiDB-lite"/>
    </source>
</evidence>
<dbReference type="Proteomes" id="UP000676336">
    <property type="component" value="Unassembled WGS sequence"/>
</dbReference>
<dbReference type="Proteomes" id="UP000663824">
    <property type="component" value="Unassembled WGS sequence"/>
</dbReference>